<dbReference type="InterPro" id="IPR024769">
    <property type="entry name" value="TcdA/TcdB_pore_forming"/>
</dbReference>
<evidence type="ECO:0000313" key="3">
    <source>
        <dbReference type="WBParaSite" id="jg1208"/>
    </source>
</evidence>
<protein>
    <submittedName>
        <fullName evidence="3">TcdA/TcdB toxin pore forming domain-containing protein</fullName>
    </submittedName>
</protein>
<proteinExistence type="predicted"/>
<evidence type="ECO:0000259" key="1">
    <source>
        <dbReference type="Pfam" id="PF12920"/>
    </source>
</evidence>
<dbReference type="Pfam" id="PF12920">
    <property type="entry name" value="TcdA_TcdB_pore"/>
    <property type="match status" value="1"/>
</dbReference>
<organism evidence="2 3">
    <name type="scientific">Ditylenchus dipsaci</name>
    <dbReference type="NCBI Taxonomy" id="166011"/>
    <lineage>
        <taxon>Eukaryota</taxon>
        <taxon>Metazoa</taxon>
        <taxon>Ecdysozoa</taxon>
        <taxon>Nematoda</taxon>
        <taxon>Chromadorea</taxon>
        <taxon>Rhabditida</taxon>
        <taxon>Tylenchina</taxon>
        <taxon>Tylenchomorpha</taxon>
        <taxon>Sphaerularioidea</taxon>
        <taxon>Anguinidae</taxon>
        <taxon>Anguininae</taxon>
        <taxon>Ditylenchus</taxon>
    </lineage>
</organism>
<keyword evidence="2" id="KW-1185">Reference proteome</keyword>
<dbReference type="AlphaFoldDB" id="A0A915CTV1"/>
<name>A0A915CTV1_9BILA</name>
<feature type="domain" description="TcdA/TcdB toxin pore forming" evidence="1">
    <location>
        <begin position="24"/>
        <end position="201"/>
    </location>
</feature>
<evidence type="ECO:0000313" key="2">
    <source>
        <dbReference type="Proteomes" id="UP000887574"/>
    </source>
</evidence>
<accession>A0A915CTV1</accession>
<reference evidence="3" key="1">
    <citation type="submission" date="2022-11" db="UniProtKB">
        <authorList>
            <consortium name="WormBaseParasite"/>
        </authorList>
    </citation>
    <scope>IDENTIFICATION</scope>
</reference>
<dbReference type="WBParaSite" id="jg1208">
    <property type="protein sequence ID" value="jg1208"/>
    <property type="gene ID" value="jg1208"/>
</dbReference>
<sequence>MEALVMLSVVDKLLCDPNTDGTSSEKNTMSIALEVFAWYNVVTGVGQSTTEIMETGLAFLRLGGSVFDTAKPVISKVGGFFRVLGFLGQGSAVGVDGWQLIHYIKTGDTAQIPVAATALFFDSAAFGLTTIGIAMGGTAASVTAVLTVPLSGVAIAVGGLVNVYSAAADRCMWNANYLCELGQAFENGSHQITENKIFLPFLPNQTVSAPITKIDHPLKTGKVADWRELFGAKPVAYLEGWPRIIVLPVVGNSKIDYDYSNTFTITSKNDWQLKRLDRVFSEQGRRFVFRSGYGICLAALKRTFMSTVVEVILDHFSCHVFMPPPNFYAKSFSMNEHGITESKDWDMHYVLVGNGDLYALTINSGADVLLKESGNDCQYEWLKENCTRWTISTFIIHMDNVTEELHS</sequence>
<dbReference type="Proteomes" id="UP000887574">
    <property type="component" value="Unplaced"/>
</dbReference>